<keyword evidence="7" id="KW-1185">Reference proteome</keyword>
<dbReference type="Pfam" id="PF00177">
    <property type="entry name" value="Ribosomal_S7"/>
    <property type="match status" value="1"/>
</dbReference>
<feature type="compositionally biased region" description="Pro residues" evidence="4">
    <location>
        <begin position="45"/>
        <end position="62"/>
    </location>
</feature>
<feature type="domain" description="Small ribosomal subunit protein uS7" evidence="5">
    <location>
        <begin position="110"/>
        <end position="240"/>
    </location>
</feature>
<dbReference type="GO" id="GO:0005840">
    <property type="term" value="C:ribosome"/>
    <property type="evidence" value="ECO:0007669"/>
    <property type="project" value="UniProtKB-KW"/>
</dbReference>
<protein>
    <submittedName>
        <fullName evidence="6">Ribosomal protein S7</fullName>
    </submittedName>
</protein>
<evidence type="ECO:0000256" key="1">
    <source>
        <dbReference type="ARBA" id="ARBA00007151"/>
    </source>
</evidence>
<dbReference type="AlphaFoldDB" id="A0A167GF06"/>
<feature type="compositionally biased region" description="Low complexity" evidence="4">
    <location>
        <begin position="1"/>
        <end position="15"/>
    </location>
</feature>
<sequence length="248" mass="26684">MAASTLSSSRRMISSDLPPIVERAGEAAVRIAELWASGGESSVPASPPPTSETPRPSRPPAFPGSSTFLQSSSPVDSPPSPPVTRTPSAPKPGEPPVAHSRSEVIVAAKTDPLLTFMTNLIMHDGHLGRARKIVTETLLILQENTHRDPLPFVKEAVRLASPDIRVAAHKSGAKIIKVPYALTERQRARAGIIAILKACEKRTEPGLQMKLAWEMMSIMNGASGALEEKSRLHKEAILNRANAQVPRR</sequence>
<dbReference type="GO" id="GO:1990904">
    <property type="term" value="C:ribonucleoprotein complex"/>
    <property type="evidence" value="ECO:0007669"/>
    <property type="project" value="UniProtKB-KW"/>
</dbReference>
<organism evidence="6 7">
    <name type="scientific">Calocera viscosa (strain TUFC12733)</name>
    <dbReference type="NCBI Taxonomy" id="1330018"/>
    <lineage>
        <taxon>Eukaryota</taxon>
        <taxon>Fungi</taxon>
        <taxon>Dikarya</taxon>
        <taxon>Basidiomycota</taxon>
        <taxon>Agaricomycotina</taxon>
        <taxon>Dacrymycetes</taxon>
        <taxon>Dacrymycetales</taxon>
        <taxon>Dacrymycetaceae</taxon>
        <taxon>Calocera</taxon>
    </lineage>
</organism>
<gene>
    <name evidence="6" type="ORF">CALVIDRAFT_568997</name>
</gene>
<dbReference type="Proteomes" id="UP000076738">
    <property type="component" value="Unassembled WGS sequence"/>
</dbReference>
<evidence type="ECO:0000256" key="3">
    <source>
        <dbReference type="ARBA" id="ARBA00023274"/>
    </source>
</evidence>
<name>A0A167GF06_CALVF</name>
<dbReference type="Gene3D" id="1.10.455.10">
    <property type="entry name" value="Ribosomal protein S7 domain"/>
    <property type="match status" value="1"/>
</dbReference>
<dbReference type="OrthoDB" id="9972728at2759"/>
<proteinExistence type="inferred from homology"/>
<feature type="region of interest" description="Disordered" evidence="4">
    <location>
        <begin position="37"/>
        <end position="102"/>
    </location>
</feature>
<dbReference type="STRING" id="1330018.A0A167GF06"/>
<evidence type="ECO:0000313" key="7">
    <source>
        <dbReference type="Proteomes" id="UP000076738"/>
    </source>
</evidence>
<dbReference type="InterPro" id="IPR000235">
    <property type="entry name" value="Ribosomal_uS7"/>
</dbReference>
<evidence type="ECO:0000259" key="5">
    <source>
        <dbReference type="Pfam" id="PF00177"/>
    </source>
</evidence>
<comment type="similarity">
    <text evidence="1">Belongs to the universal ribosomal protein uS7 family.</text>
</comment>
<dbReference type="PANTHER" id="PTHR11205">
    <property type="entry name" value="RIBOSOMAL PROTEIN S7"/>
    <property type="match status" value="1"/>
</dbReference>
<dbReference type="GO" id="GO:0006412">
    <property type="term" value="P:translation"/>
    <property type="evidence" value="ECO:0007669"/>
    <property type="project" value="InterPro"/>
</dbReference>
<reference evidence="6 7" key="1">
    <citation type="journal article" date="2016" name="Mol. Biol. Evol.">
        <title>Comparative Genomics of Early-Diverging Mushroom-Forming Fungi Provides Insights into the Origins of Lignocellulose Decay Capabilities.</title>
        <authorList>
            <person name="Nagy L.G."/>
            <person name="Riley R."/>
            <person name="Tritt A."/>
            <person name="Adam C."/>
            <person name="Daum C."/>
            <person name="Floudas D."/>
            <person name="Sun H."/>
            <person name="Yadav J.S."/>
            <person name="Pangilinan J."/>
            <person name="Larsson K.H."/>
            <person name="Matsuura K."/>
            <person name="Barry K."/>
            <person name="Labutti K."/>
            <person name="Kuo R."/>
            <person name="Ohm R.A."/>
            <person name="Bhattacharya S.S."/>
            <person name="Shirouzu T."/>
            <person name="Yoshinaga Y."/>
            <person name="Martin F.M."/>
            <person name="Grigoriev I.V."/>
            <person name="Hibbett D.S."/>
        </authorList>
    </citation>
    <scope>NUCLEOTIDE SEQUENCE [LARGE SCALE GENOMIC DNA]</scope>
    <source>
        <strain evidence="6 7">TUFC12733</strain>
    </source>
</reference>
<dbReference type="EMBL" id="KV417340">
    <property type="protein sequence ID" value="KZO90487.1"/>
    <property type="molecule type" value="Genomic_DNA"/>
</dbReference>
<keyword evidence="2 6" id="KW-0689">Ribosomal protein</keyword>
<evidence type="ECO:0000256" key="2">
    <source>
        <dbReference type="ARBA" id="ARBA00022980"/>
    </source>
</evidence>
<dbReference type="InterPro" id="IPR036823">
    <property type="entry name" value="Ribosomal_uS7_dom_sf"/>
</dbReference>
<feature type="compositionally biased region" description="Pro residues" evidence="4">
    <location>
        <begin position="76"/>
        <end position="95"/>
    </location>
</feature>
<evidence type="ECO:0000313" key="6">
    <source>
        <dbReference type="EMBL" id="KZO90487.1"/>
    </source>
</evidence>
<keyword evidence="3" id="KW-0687">Ribonucleoprotein</keyword>
<evidence type="ECO:0000256" key="4">
    <source>
        <dbReference type="SAM" id="MobiDB-lite"/>
    </source>
</evidence>
<dbReference type="InterPro" id="IPR023798">
    <property type="entry name" value="Ribosomal_uS7_dom"/>
</dbReference>
<dbReference type="SUPFAM" id="SSF47973">
    <property type="entry name" value="Ribosomal protein S7"/>
    <property type="match status" value="1"/>
</dbReference>
<feature type="region of interest" description="Disordered" evidence="4">
    <location>
        <begin position="1"/>
        <end position="21"/>
    </location>
</feature>
<accession>A0A167GF06</accession>